<dbReference type="EMBL" id="CP144696">
    <property type="protein sequence ID" value="WVZ12011.1"/>
    <property type="molecule type" value="Genomic_DNA"/>
</dbReference>
<evidence type="ECO:0000313" key="1">
    <source>
        <dbReference type="EMBL" id="WVZ12011.1"/>
    </source>
</evidence>
<dbReference type="AlphaFoldDB" id="A0AAQ3NLC1"/>
<organism evidence="1 2">
    <name type="scientific">Vigna mungo</name>
    <name type="common">Black gram</name>
    <name type="synonym">Phaseolus mungo</name>
    <dbReference type="NCBI Taxonomy" id="3915"/>
    <lineage>
        <taxon>Eukaryota</taxon>
        <taxon>Viridiplantae</taxon>
        <taxon>Streptophyta</taxon>
        <taxon>Embryophyta</taxon>
        <taxon>Tracheophyta</taxon>
        <taxon>Spermatophyta</taxon>
        <taxon>Magnoliopsida</taxon>
        <taxon>eudicotyledons</taxon>
        <taxon>Gunneridae</taxon>
        <taxon>Pentapetalae</taxon>
        <taxon>rosids</taxon>
        <taxon>fabids</taxon>
        <taxon>Fabales</taxon>
        <taxon>Fabaceae</taxon>
        <taxon>Papilionoideae</taxon>
        <taxon>50 kb inversion clade</taxon>
        <taxon>NPAAA clade</taxon>
        <taxon>indigoferoid/millettioid clade</taxon>
        <taxon>Phaseoleae</taxon>
        <taxon>Vigna</taxon>
    </lineage>
</organism>
<gene>
    <name evidence="1" type="ORF">V8G54_016541</name>
</gene>
<sequence length="122" mass="13809">MVDGMVMKEIEDSTLLLGVDLSVLNLDSIHLPPSETHRIISNDEEFYQEDNLEFESGVGNIIIVDNLFIVPRKKFEKLEGSWYEAIFASPRIIFSSPSEHFLFTEAILLCKSSSPPHGFTFS</sequence>
<keyword evidence="2" id="KW-1185">Reference proteome</keyword>
<dbReference type="Proteomes" id="UP001374535">
    <property type="component" value="Chromosome 5"/>
</dbReference>
<proteinExistence type="predicted"/>
<reference evidence="1 2" key="1">
    <citation type="journal article" date="2023" name="Life. Sci Alliance">
        <title>Evolutionary insights into 3D genome organization and epigenetic landscape of Vigna mungo.</title>
        <authorList>
            <person name="Junaid A."/>
            <person name="Singh B."/>
            <person name="Bhatia S."/>
        </authorList>
    </citation>
    <scope>NUCLEOTIDE SEQUENCE [LARGE SCALE GENOMIC DNA]</scope>
    <source>
        <strain evidence="1">Urdbean</strain>
    </source>
</reference>
<name>A0AAQ3NLC1_VIGMU</name>
<evidence type="ECO:0000313" key="2">
    <source>
        <dbReference type="Proteomes" id="UP001374535"/>
    </source>
</evidence>
<protein>
    <submittedName>
        <fullName evidence="1">Uncharacterized protein</fullName>
    </submittedName>
</protein>
<accession>A0AAQ3NLC1</accession>